<dbReference type="EMBL" id="CP129674">
    <property type="protein sequence ID" value="XDS44044.1"/>
    <property type="molecule type" value="Genomic_DNA"/>
</dbReference>
<sequence>MAGTGQFHYLSQISKVLGTRVAFYKMLNHVNQDRFGKAYYRTLCQALGSKVYDNVAFDEQALHNAQLIEPTSPIWIMWWDGEKEFPPLVKCCVDSVRRNAGTHPVIIISKSNLSEYVQIPSVILGKVQDGTISVTAFSDIVRFALLRRYGGLWLDATIVLRVPVGKLIDGKQFFSLRRGNSYKPKIAVWSGEWTVFCIGGGKGNPVFDYMYKALTTYWNRTNVLVDYFLIDCTISIMYDAFFGVREQFGQIPKISYNLYELEADLNKDNDSNVVSNLHGDIYKLNRKTTHVLKTIDGHETVYSRFLQVDL</sequence>
<dbReference type="InterPro" id="IPR029044">
    <property type="entry name" value="Nucleotide-diphossugar_trans"/>
</dbReference>
<dbReference type="KEGG" id="baqk:QN215_07150"/>
<proteinExistence type="predicted"/>
<dbReference type="AlphaFoldDB" id="A0AB39U4U0"/>
<reference evidence="1" key="1">
    <citation type="submission" date="2023-07" db="EMBL/GenBank/DDBJ databases">
        <title>Bifidobacterium aquikefiriaerophilum sp. nov. and Bifidobacterium eccum sp. nov., isolated from water kefir.</title>
        <authorList>
            <person name="Breselge S."/>
            <person name="Bellassi P."/>
            <person name="Barcenilla C."/>
            <person name="Alvarez-Ordonez A."/>
            <person name="Morelli L."/>
            <person name="Cotter P.D."/>
        </authorList>
    </citation>
    <scope>NUCLEOTIDE SEQUENCE</scope>
    <source>
        <strain evidence="1">WK041_4_12</strain>
    </source>
</reference>
<organism evidence="1">
    <name type="scientific">Bifidobacterium aquikefiricola</name>
    <dbReference type="NCBI Taxonomy" id="3059038"/>
    <lineage>
        <taxon>Bacteria</taxon>
        <taxon>Bacillati</taxon>
        <taxon>Actinomycetota</taxon>
        <taxon>Actinomycetes</taxon>
        <taxon>Bifidobacteriales</taxon>
        <taxon>Bifidobacteriaceae</taxon>
        <taxon>Bifidobacterium</taxon>
    </lineage>
</organism>
<dbReference type="Gene3D" id="3.90.550.20">
    <property type="match status" value="1"/>
</dbReference>
<dbReference type="InterPro" id="IPR008441">
    <property type="entry name" value="AfumC-like_glycosyl_Trfase"/>
</dbReference>
<dbReference type="RefSeq" id="WP_369343639.1">
    <property type="nucleotide sequence ID" value="NZ_CP129674.1"/>
</dbReference>
<evidence type="ECO:0000313" key="1">
    <source>
        <dbReference type="EMBL" id="XDS44044.1"/>
    </source>
</evidence>
<accession>A0AB39U4U0</accession>
<dbReference type="Pfam" id="PF05704">
    <property type="entry name" value="Caps_synth"/>
    <property type="match status" value="1"/>
</dbReference>
<protein>
    <submittedName>
        <fullName evidence="1">Capsular polysaccharide synthesis protein</fullName>
    </submittedName>
</protein>
<name>A0AB39U4U0_9BIFI</name>
<dbReference type="GO" id="GO:0016757">
    <property type="term" value="F:glycosyltransferase activity"/>
    <property type="evidence" value="ECO:0007669"/>
    <property type="project" value="InterPro"/>
</dbReference>
<gene>
    <name evidence="1" type="ORF">QN215_07150</name>
</gene>
<dbReference type="SUPFAM" id="SSF53448">
    <property type="entry name" value="Nucleotide-diphospho-sugar transferases"/>
    <property type="match status" value="1"/>
</dbReference>